<organism evidence="1 2">
    <name type="scientific">Cyphomyrmex costatus</name>
    <dbReference type="NCBI Taxonomy" id="456900"/>
    <lineage>
        <taxon>Eukaryota</taxon>
        <taxon>Metazoa</taxon>
        <taxon>Ecdysozoa</taxon>
        <taxon>Arthropoda</taxon>
        <taxon>Hexapoda</taxon>
        <taxon>Insecta</taxon>
        <taxon>Pterygota</taxon>
        <taxon>Neoptera</taxon>
        <taxon>Endopterygota</taxon>
        <taxon>Hymenoptera</taxon>
        <taxon>Apocrita</taxon>
        <taxon>Aculeata</taxon>
        <taxon>Formicoidea</taxon>
        <taxon>Formicidae</taxon>
        <taxon>Myrmicinae</taxon>
        <taxon>Cyphomyrmex</taxon>
    </lineage>
</organism>
<accession>A0A151IC80</accession>
<dbReference type="EMBL" id="KQ978064">
    <property type="protein sequence ID" value="KYM97686.1"/>
    <property type="molecule type" value="Genomic_DNA"/>
</dbReference>
<name>A0A151IC80_9HYME</name>
<dbReference type="Proteomes" id="UP000078542">
    <property type="component" value="Unassembled WGS sequence"/>
</dbReference>
<keyword evidence="2" id="KW-1185">Reference proteome</keyword>
<protein>
    <submittedName>
        <fullName evidence="1">Uncharacterized protein</fullName>
    </submittedName>
</protein>
<sequence length="133" mass="15004">MVAVAEEGNWCDKKESLEDTETTLWKLSRDEVVAEDVETNQVAHGDFAAMAVKQKLGEMPTVSATVDNHREEKYNNGSLKNRQLSPLLLLCPHAIGVSPKRFVALQENSFKTSYIEENFKLKMNEPKDADHIN</sequence>
<reference evidence="1 2" key="1">
    <citation type="submission" date="2016-03" db="EMBL/GenBank/DDBJ databases">
        <title>Cyphomyrmex costatus WGS genome.</title>
        <authorList>
            <person name="Nygaard S."/>
            <person name="Hu H."/>
            <person name="Boomsma J."/>
            <person name="Zhang G."/>
        </authorList>
    </citation>
    <scope>NUCLEOTIDE SEQUENCE [LARGE SCALE GENOMIC DNA]</scope>
    <source>
        <strain evidence="1">MS0001</strain>
        <tissue evidence="1">Whole body</tissue>
    </source>
</reference>
<proteinExistence type="predicted"/>
<evidence type="ECO:0000313" key="2">
    <source>
        <dbReference type="Proteomes" id="UP000078542"/>
    </source>
</evidence>
<gene>
    <name evidence="1" type="ORF">ALC62_11631</name>
</gene>
<dbReference type="AlphaFoldDB" id="A0A151IC80"/>
<evidence type="ECO:0000313" key="1">
    <source>
        <dbReference type="EMBL" id="KYM97686.1"/>
    </source>
</evidence>